<dbReference type="OrthoDB" id="1937476at2759"/>
<dbReference type="InterPro" id="IPR021109">
    <property type="entry name" value="Peptidase_aspartic_dom_sf"/>
</dbReference>
<dbReference type="PANTHER" id="PTHR33240">
    <property type="entry name" value="OS08G0508500 PROTEIN"/>
    <property type="match status" value="1"/>
</dbReference>
<dbReference type="AlphaFoldDB" id="A0A2I0BAR8"/>
<dbReference type="InterPro" id="IPR043502">
    <property type="entry name" value="DNA/RNA_pol_sf"/>
</dbReference>
<name>A0A2I0BAR8_9ASPA</name>
<organism evidence="1 2">
    <name type="scientific">Apostasia shenzhenica</name>
    <dbReference type="NCBI Taxonomy" id="1088818"/>
    <lineage>
        <taxon>Eukaryota</taxon>
        <taxon>Viridiplantae</taxon>
        <taxon>Streptophyta</taxon>
        <taxon>Embryophyta</taxon>
        <taxon>Tracheophyta</taxon>
        <taxon>Spermatophyta</taxon>
        <taxon>Magnoliopsida</taxon>
        <taxon>Liliopsida</taxon>
        <taxon>Asparagales</taxon>
        <taxon>Orchidaceae</taxon>
        <taxon>Apostasioideae</taxon>
        <taxon>Apostasia</taxon>
    </lineage>
</organism>
<sequence length="284" mass="31637">MGNPHNDLIVVTARVTDFDVRRVLLDSGSVADILFESAFLQMGLKETNLLHVGTTLLGFSGKRVQPLGFISLQVSFCDDNCHAMSMVNFAVIRARSSYNAILGRTTLNSFRMVISMPHLYAKFPTSSGIVTIREDLRQATQCFQLAAQLVVDYLDLRESEPVIPQKGVINVPVGGEGSSKIINISSFMNANQQAGVTALLSEYIDVFAWSSEDISRVNRTIYEHHLSISADATPAKQKKRVMAGERQKVVKEELNKLLKAGYIRKVQYLQWLTNIIMVKKANKK</sequence>
<evidence type="ECO:0000313" key="1">
    <source>
        <dbReference type="EMBL" id="PKA64898.1"/>
    </source>
</evidence>
<gene>
    <name evidence="1" type="ORF">AXF42_Ash011500</name>
</gene>
<dbReference type="CDD" id="cd00303">
    <property type="entry name" value="retropepsin_like"/>
    <property type="match status" value="1"/>
</dbReference>
<dbReference type="PANTHER" id="PTHR33240:SF15">
    <property type="entry name" value="GAG-PRO-LIKE PROTEIN"/>
    <property type="match status" value="1"/>
</dbReference>
<dbReference type="Gene3D" id="3.10.10.10">
    <property type="entry name" value="HIV Type 1 Reverse Transcriptase, subunit A, domain 1"/>
    <property type="match status" value="1"/>
</dbReference>
<keyword evidence="2" id="KW-1185">Reference proteome</keyword>
<dbReference type="EMBL" id="KZ451899">
    <property type="protein sequence ID" value="PKA64898.1"/>
    <property type="molecule type" value="Genomic_DNA"/>
</dbReference>
<reference evidence="1 2" key="1">
    <citation type="journal article" date="2017" name="Nature">
        <title>The Apostasia genome and the evolution of orchids.</title>
        <authorList>
            <person name="Zhang G.Q."/>
            <person name="Liu K.W."/>
            <person name="Li Z."/>
            <person name="Lohaus R."/>
            <person name="Hsiao Y.Y."/>
            <person name="Niu S.C."/>
            <person name="Wang J.Y."/>
            <person name="Lin Y.C."/>
            <person name="Xu Q."/>
            <person name="Chen L.J."/>
            <person name="Yoshida K."/>
            <person name="Fujiwara S."/>
            <person name="Wang Z.W."/>
            <person name="Zhang Y.Q."/>
            <person name="Mitsuda N."/>
            <person name="Wang M."/>
            <person name="Liu G.H."/>
            <person name="Pecoraro L."/>
            <person name="Huang H.X."/>
            <person name="Xiao X.J."/>
            <person name="Lin M."/>
            <person name="Wu X.Y."/>
            <person name="Wu W.L."/>
            <person name="Chen Y.Y."/>
            <person name="Chang S.B."/>
            <person name="Sakamoto S."/>
            <person name="Ohme-Takagi M."/>
            <person name="Yagi M."/>
            <person name="Zeng S.J."/>
            <person name="Shen C.Y."/>
            <person name="Yeh C.M."/>
            <person name="Luo Y.B."/>
            <person name="Tsai W.C."/>
            <person name="Van de Peer Y."/>
            <person name="Liu Z.J."/>
        </authorList>
    </citation>
    <scope>NUCLEOTIDE SEQUENCE [LARGE SCALE GENOMIC DNA]</scope>
    <source>
        <strain evidence="2">cv. Shenzhen</strain>
        <tissue evidence="1">Stem</tissue>
    </source>
</reference>
<proteinExistence type="predicted"/>
<protein>
    <recommendedName>
        <fullName evidence="3">Peptidase A2 domain-containing protein</fullName>
    </recommendedName>
</protein>
<dbReference type="SUPFAM" id="SSF56672">
    <property type="entry name" value="DNA/RNA polymerases"/>
    <property type="match status" value="1"/>
</dbReference>
<accession>A0A2I0BAR8</accession>
<evidence type="ECO:0008006" key="3">
    <source>
        <dbReference type="Google" id="ProtNLM"/>
    </source>
</evidence>
<dbReference type="Gene3D" id="2.40.70.10">
    <property type="entry name" value="Acid Proteases"/>
    <property type="match status" value="1"/>
</dbReference>
<dbReference type="Proteomes" id="UP000236161">
    <property type="component" value="Unassembled WGS sequence"/>
</dbReference>
<evidence type="ECO:0000313" key="2">
    <source>
        <dbReference type="Proteomes" id="UP000236161"/>
    </source>
</evidence>